<protein>
    <submittedName>
        <fullName evidence="2">Glycosyltransferase family 25 protein</fullName>
    </submittedName>
</protein>
<gene>
    <name evidence="2" type="ORF">LZ016_00935</name>
</gene>
<name>A0ABS9VJV6_9SPHN</name>
<dbReference type="EMBL" id="JAKZHW010000001">
    <property type="protein sequence ID" value="MCH8614672.1"/>
    <property type="molecule type" value="Genomic_DNA"/>
</dbReference>
<feature type="domain" description="Glycosyl transferase family 25" evidence="1">
    <location>
        <begin position="47"/>
        <end position="91"/>
    </location>
</feature>
<sequence>MFFDTFRSIRILNLPHRADRRAEMLAELRKFGLDGDPRVSFFPGSIAKEKGSFATPGENGCYHSHMALLKDAASSGGPVLVLEDDCDFTPETTSYELPAEWDIFYGGYQADEPDDLINSNIIGAHCMGYSPKAAKMLADYLDSALDPDFPPDATALAQGHYSPGVKPPFDGAIVWFRRAHPELKTVFAQIAIQRSSRSDIAEGTFLDRVSPSLAGVARKAKNWVRRRFA</sequence>
<dbReference type="RefSeq" id="WP_241445155.1">
    <property type="nucleotide sequence ID" value="NZ_JAKZHW010000001.1"/>
</dbReference>
<comment type="caution">
    <text evidence="2">The sequence shown here is derived from an EMBL/GenBank/DDBJ whole genome shotgun (WGS) entry which is preliminary data.</text>
</comment>
<organism evidence="2 3">
    <name type="scientific">Sphingomonas telluris</name>
    <dbReference type="NCBI Taxonomy" id="2907998"/>
    <lineage>
        <taxon>Bacteria</taxon>
        <taxon>Pseudomonadati</taxon>
        <taxon>Pseudomonadota</taxon>
        <taxon>Alphaproteobacteria</taxon>
        <taxon>Sphingomonadales</taxon>
        <taxon>Sphingomonadaceae</taxon>
        <taxon>Sphingomonas</taxon>
    </lineage>
</organism>
<keyword evidence="3" id="KW-1185">Reference proteome</keyword>
<evidence type="ECO:0000313" key="2">
    <source>
        <dbReference type="EMBL" id="MCH8614672.1"/>
    </source>
</evidence>
<proteinExistence type="predicted"/>
<dbReference type="Pfam" id="PF01755">
    <property type="entry name" value="Glyco_transf_25"/>
    <property type="match status" value="1"/>
</dbReference>
<evidence type="ECO:0000259" key="1">
    <source>
        <dbReference type="Pfam" id="PF01755"/>
    </source>
</evidence>
<evidence type="ECO:0000313" key="3">
    <source>
        <dbReference type="Proteomes" id="UP001203058"/>
    </source>
</evidence>
<dbReference type="Proteomes" id="UP001203058">
    <property type="component" value="Unassembled WGS sequence"/>
</dbReference>
<accession>A0ABS9VJV6</accession>
<dbReference type="CDD" id="cd06532">
    <property type="entry name" value="Glyco_transf_25"/>
    <property type="match status" value="1"/>
</dbReference>
<reference evidence="2 3" key="1">
    <citation type="submission" date="2022-03" db="EMBL/GenBank/DDBJ databases">
        <authorList>
            <person name="Jo J.-H."/>
            <person name="Im W.-T."/>
        </authorList>
    </citation>
    <scope>NUCLEOTIDE SEQUENCE [LARGE SCALE GENOMIC DNA]</scope>
    <source>
        <strain evidence="2 3">SM33</strain>
    </source>
</reference>
<dbReference type="InterPro" id="IPR002654">
    <property type="entry name" value="Glyco_trans_25"/>
</dbReference>